<dbReference type="RefSeq" id="WP_379597809.1">
    <property type="nucleotide sequence ID" value="NZ_JBHUDE010000100.1"/>
</dbReference>
<keyword evidence="8 9" id="KW-0472">Membrane</keyword>
<evidence type="ECO:0000256" key="7">
    <source>
        <dbReference type="ARBA" id="ARBA00023010"/>
    </source>
</evidence>
<comment type="caution">
    <text evidence="11">The sequence shown here is derived from an EMBL/GenBank/DDBJ whole genome shotgun (WGS) entry which is preliminary data.</text>
</comment>
<evidence type="ECO:0000256" key="9">
    <source>
        <dbReference type="SAM" id="Phobius"/>
    </source>
</evidence>
<evidence type="ECO:0000313" key="11">
    <source>
        <dbReference type="EMBL" id="MFD1608476.1"/>
    </source>
</evidence>
<dbReference type="SUPFAM" id="SSF82866">
    <property type="entry name" value="Multidrug efflux transporter AcrB transmembrane domain"/>
    <property type="match status" value="1"/>
</dbReference>
<evidence type="ECO:0000256" key="3">
    <source>
        <dbReference type="ARBA" id="ARBA00022475"/>
    </source>
</evidence>
<keyword evidence="6 9" id="KW-1133">Transmembrane helix</keyword>
<keyword evidence="7" id="KW-0811">Translocation</keyword>
<name>A0ABW4HT15_9BACI</name>
<dbReference type="Proteomes" id="UP001597221">
    <property type="component" value="Unassembled WGS sequence"/>
</dbReference>
<keyword evidence="2" id="KW-0813">Transport</keyword>
<sequence>MLEAVETLVSGKPVLDNAIRSSMQENIQKMMGLALLIMVIVLFFVFKVQWRILPLLVVLIAVVGTVGLMGWLQIPITMVSMAVFPILIGLGIDYAIQFQNRYDEEMHEEDSNE</sequence>
<dbReference type="Pfam" id="PF03176">
    <property type="entry name" value="MMPL"/>
    <property type="match status" value="1"/>
</dbReference>
<evidence type="ECO:0000256" key="1">
    <source>
        <dbReference type="ARBA" id="ARBA00004141"/>
    </source>
</evidence>
<dbReference type="InterPro" id="IPR004869">
    <property type="entry name" value="MMPL_dom"/>
</dbReference>
<organism evidence="11 12">
    <name type="scientific">Oceanobacillus luteolus</name>
    <dbReference type="NCBI Taxonomy" id="1274358"/>
    <lineage>
        <taxon>Bacteria</taxon>
        <taxon>Bacillati</taxon>
        <taxon>Bacillota</taxon>
        <taxon>Bacilli</taxon>
        <taxon>Bacillales</taxon>
        <taxon>Bacillaceae</taxon>
        <taxon>Oceanobacillus</taxon>
    </lineage>
</organism>
<evidence type="ECO:0000256" key="2">
    <source>
        <dbReference type="ARBA" id="ARBA00022448"/>
    </source>
</evidence>
<dbReference type="InterPro" id="IPR001036">
    <property type="entry name" value="Acrflvin-R"/>
</dbReference>
<accession>A0ABW4HT15</accession>
<evidence type="ECO:0000259" key="10">
    <source>
        <dbReference type="Pfam" id="PF03176"/>
    </source>
</evidence>
<dbReference type="PRINTS" id="PR00702">
    <property type="entry name" value="ACRIFLAVINRP"/>
</dbReference>
<evidence type="ECO:0000256" key="8">
    <source>
        <dbReference type="ARBA" id="ARBA00023136"/>
    </source>
</evidence>
<feature type="transmembrane region" description="Helical" evidence="9">
    <location>
        <begin position="30"/>
        <end position="46"/>
    </location>
</feature>
<evidence type="ECO:0000256" key="5">
    <source>
        <dbReference type="ARBA" id="ARBA00022927"/>
    </source>
</evidence>
<keyword evidence="12" id="KW-1185">Reference proteome</keyword>
<feature type="transmembrane region" description="Helical" evidence="9">
    <location>
        <begin position="78"/>
        <end position="96"/>
    </location>
</feature>
<dbReference type="Gene3D" id="1.20.1640.10">
    <property type="entry name" value="Multidrug efflux transporter AcrB transmembrane domain"/>
    <property type="match status" value="1"/>
</dbReference>
<dbReference type="EMBL" id="JBHUDE010000100">
    <property type="protein sequence ID" value="MFD1608476.1"/>
    <property type="molecule type" value="Genomic_DNA"/>
</dbReference>
<evidence type="ECO:0000256" key="4">
    <source>
        <dbReference type="ARBA" id="ARBA00022692"/>
    </source>
</evidence>
<keyword evidence="5" id="KW-0653">Protein transport</keyword>
<evidence type="ECO:0000313" key="12">
    <source>
        <dbReference type="Proteomes" id="UP001597221"/>
    </source>
</evidence>
<dbReference type="InterPro" id="IPR022813">
    <property type="entry name" value="SecD/SecF_arch_bac"/>
</dbReference>
<feature type="transmembrane region" description="Helical" evidence="9">
    <location>
        <begin position="53"/>
        <end position="72"/>
    </location>
</feature>
<gene>
    <name evidence="11" type="ORF">ACFSBH_12585</name>
</gene>
<evidence type="ECO:0000256" key="6">
    <source>
        <dbReference type="ARBA" id="ARBA00022989"/>
    </source>
</evidence>
<reference evidence="12" key="1">
    <citation type="journal article" date="2019" name="Int. J. Syst. Evol. Microbiol.">
        <title>The Global Catalogue of Microorganisms (GCM) 10K type strain sequencing project: providing services to taxonomists for standard genome sequencing and annotation.</title>
        <authorList>
            <consortium name="The Broad Institute Genomics Platform"/>
            <consortium name="The Broad Institute Genome Sequencing Center for Infectious Disease"/>
            <person name="Wu L."/>
            <person name="Ma J."/>
        </authorList>
    </citation>
    <scope>NUCLEOTIDE SEQUENCE [LARGE SCALE GENOMIC DNA]</scope>
    <source>
        <strain evidence="12">CGMCC 1.12376</strain>
    </source>
</reference>
<dbReference type="PANTHER" id="PTHR30081">
    <property type="entry name" value="PROTEIN-EXPORT MEMBRANE PROTEIN SEC"/>
    <property type="match status" value="1"/>
</dbReference>
<comment type="subcellular location">
    <subcellularLocation>
        <location evidence="1">Membrane</location>
        <topology evidence="1">Multi-pass membrane protein</topology>
    </subcellularLocation>
</comment>
<dbReference type="PANTHER" id="PTHR30081:SF10">
    <property type="entry name" value="SSD DOMAIN-CONTAINING PROTEIN"/>
    <property type="match status" value="1"/>
</dbReference>
<keyword evidence="4 9" id="KW-0812">Transmembrane</keyword>
<proteinExistence type="predicted"/>
<feature type="domain" description="Membrane transport protein MMPL" evidence="10">
    <location>
        <begin position="4"/>
        <end position="110"/>
    </location>
</feature>
<keyword evidence="3" id="KW-1003">Cell membrane</keyword>
<protein>
    <submittedName>
        <fullName evidence="11">MMPL family transporter</fullName>
    </submittedName>
</protein>